<protein>
    <submittedName>
        <fullName evidence="1">J domain-containing protein</fullName>
    </submittedName>
</protein>
<evidence type="ECO:0000313" key="1">
    <source>
        <dbReference type="EMBL" id="CAK9107900.1"/>
    </source>
</evidence>
<dbReference type="Proteomes" id="UP001642464">
    <property type="component" value="Unassembled WGS sequence"/>
</dbReference>
<evidence type="ECO:0000313" key="2">
    <source>
        <dbReference type="Proteomes" id="UP001642464"/>
    </source>
</evidence>
<reference evidence="1 2" key="1">
    <citation type="submission" date="2024-02" db="EMBL/GenBank/DDBJ databases">
        <authorList>
            <person name="Chen Y."/>
            <person name="Shah S."/>
            <person name="Dougan E. K."/>
            <person name="Thang M."/>
            <person name="Chan C."/>
        </authorList>
    </citation>
    <scope>NUCLEOTIDE SEQUENCE [LARGE SCALE GENOMIC DNA]</scope>
</reference>
<dbReference type="EMBL" id="CAXAMM010042995">
    <property type="protein sequence ID" value="CAK9107900.1"/>
    <property type="molecule type" value="Genomic_DNA"/>
</dbReference>
<name>A0ABP0S6H5_9DINO</name>
<keyword evidence="2" id="KW-1185">Reference proteome</keyword>
<accession>A0ABP0S6H5</accession>
<gene>
    <name evidence="1" type="ORF">SCF082_LOCUS50207</name>
</gene>
<sequence length="216" mass="23265">MCSGHRQPSSCPGHPWENSCRAVTVQNEQPPEFLQYLNRRLSQSDPGVGEAHSITELPPTPTRSILSEATLQEIRNKLSAAEFRRVELAQCVFDTSLTAMFFGRGLLDIYNAAMHSPCEEDADDFGGHTLDQTSACIVSVSGMITTFDFVGALIALLVSECPEGANIKALCASDCTILVGAVSGLLQVGTSMLLVCGKTDEHIDHILEDVQSDIVP</sequence>
<proteinExistence type="predicted"/>
<comment type="caution">
    <text evidence="1">The sequence shown here is derived from an EMBL/GenBank/DDBJ whole genome shotgun (WGS) entry which is preliminary data.</text>
</comment>
<organism evidence="1 2">
    <name type="scientific">Durusdinium trenchii</name>
    <dbReference type="NCBI Taxonomy" id="1381693"/>
    <lineage>
        <taxon>Eukaryota</taxon>
        <taxon>Sar</taxon>
        <taxon>Alveolata</taxon>
        <taxon>Dinophyceae</taxon>
        <taxon>Suessiales</taxon>
        <taxon>Symbiodiniaceae</taxon>
        <taxon>Durusdinium</taxon>
    </lineage>
</organism>